<keyword evidence="2" id="KW-1185">Reference proteome</keyword>
<accession>K6YYD0</accession>
<dbReference type="OrthoDB" id="9933372at2"/>
<dbReference type="Proteomes" id="UP000006251">
    <property type="component" value="Unassembled WGS sequence"/>
</dbReference>
<dbReference type="EMBL" id="BAEQ01000038">
    <property type="protein sequence ID" value="GAC28966.1"/>
    <property type="molecule type" value="Genomic_DNA"/>
</dbReference>
<evidence type="ECO:0000313" key="1">
    <source>
        <dbReference type="EMBL" id="GAC28966.1"/>
    </source>
</evidence>
<proteinExistence type="predicted"/>
<organism evidence="1 2">
    <name type="scientific">Brumicola pallidula DSM 14239 = ACAM 615</name>
    <dbReference type="NCBI Taxonomy" id="1121922"/>
    <lineage>
        <taxon>Bacteria</taxon>
        <taxon>Pseudomonadati</taxon>
        <taxon>Pseudomonadota</taxon>
        <taxon>Gammaproteobacteria</taxon>
        <taxon>Alteromonadales</taxon>
        <taxon>Alteromonadaceae</taxon>
        <taxon>Brumicola</taxon>
    </lineage>
</organism>
<comment type="caution">
    <text evidence="1">The sequence shown here is derived from an EMBL/GenBank/DDBJ whole genome shotgun (WGS) entry which is preliminary data.</text>
</comment>
<evidence type="ECO:0000313" key="2">
    <source>
        <dbReference type="Proteomes" id="UP000006251"/>
    </source>
</evidence>
<gene>
    <name evidence="1" type="ORF">GPAL_2105</name>
</gene>
<name>K6YYD0_9ALTE</name>
<dbReference type="AlphaFoldDB" id="K6YYD0"/>
<reference evidence="2" key="1">
    <citation type="journal article" date="2014" name="Environ. Microbiol.">
        <title>Comparative genomics of the marine bacterial genus Glaciecola reveals the high degree of genomic diversity and genomic characteristic for cold adaptation.</title>
        <authorList>
            <person name="Qin Q.L."/>
            <person name="Xie B.B."/>
            <person name="Yu Y."/>
            <person name="Shu Y.L."/>
            <person name="Rong J.C."/>
            <person name="Zhang Y.J."/>
            <person name="Zhao D.L."/>
            <person name="Chen X.L."/>
            <person name="Zhang X.Y."/>
            <person name="Chen B."/>
            <person name="Zhou B.C."/>
            <person name="Zhang Y.Z."/>
        </authorList>
    </citation>
    <scope>NUCLEOTIDE SEQUENCE [LARGE SCALE GENOMIC DNA]</scope>
    <source>
        <strain evidence="2">ACAM 615</strain>
    </source>
</reference>
<protein>
    <submittedName>
        <fullName evidence="1">Uncharacterized protein</fullName>
    </submittedName>
</protein>
<dbReference type="RefSeq" id="WP_006011439.1">
    <property type="nucleotide sequence ID" value="NZ_AUAV01000017.1"/>
</dbReference>
<sequence length="122" mass="14295">MSNQQVNTEKIIPKESIKTKLNRPYPLLRDQADKVYTNAAKEHYSSEDLERLITQLQVGKRGFFEDKDHQFTVILKGVLCLADINTSVAQFVFNQYPFVESHIKKSFRNSKEWHAAQLIRRQ</sequence>